<feature type="compositionally biased region" description="Low complexity" evidence="1">
    <location>
        <begin position="143"/>
        <end position="178"/>
    </location>
</feature>
<sequence length="197" mass="21113">MPVRSNESLSYLLDVSVSCVLCPLTPIPATMSFAFGQLGRSAHGLAPISHIPSLLTPASNIASDSNGGGRINVRQRELKEQQRHKTWQGRYPISWGDTCPRRSILTGTTRSGGRSSTRSSKASPSWSPSTWNGKKTTTRRRSSGSSWTTPGSPGSPSASTSSSSSATPPWPSASASPTYPHARKWHLGTCFWRRSAG</sequence>
<keyword evidence="3" id="KW-1185">Reference proteome</keyword>
<evidence type="ECO:0000313" key="3">
    <source>
        <dbReference type="Proteomes" id="UP000019335"/>
    </source>
</evidence>
<feature type="region of interest" description="Disordered" evidence="1">
    <location>
        <begin position="98"/>
        <end position="180"/>
    </location>
</feature>
<organism evidence="2 3">
    <name type="scientific">Nannochloropsis gaditana</name>
    <dbReference type="NCBI Taxonomy" id="72520"/>
    <lineage>
        <taxon>Eukaryota</taxon>
        <taxon>Sar</taxon>
        <taxon>Stramenopiles</taxon>
        <taxon>Ochrophyta</taxon>
        <taxon>Eustigmatophyceae</taxon>
        <taxon>Eustigmatales</taxon>
        <taxon>Monodopsidaceae</taxon>
        <taxon>Nannochloropsis</taxon>
    </lineage>
</organism>
<dbReference type="AlphaFoldDB" id="W7TR63"/>
<evidence type="ECO:0000313" key="2">
    <source>
        <dbReference type="EMBL" id="EWM22961.1"/>
    </source>
</evidence>
<dbReference type="Proteomes" id="UP000019335">
    <property type="component" value="Chromosome 19"/>
</dbReference>
<feature type="compositionally biased region" description="Low complexity" evidence="1">
    <location>
        <begin position="101"/>
        <end position="130"/>
    </location>
</feature>
<proteinExistence type="predicted"/>
<comment type="caution">
    <text evidence="2">The sequence shown here is derived from an EMBL/GenBank/DDBJ whole genome shotgun (WGS) entry which is preliminary data.</text>
</comment>
<name>W7TR63_9STRA</name>
<dbReference type="EMBL" id="AZIL01001964">
    <property type="protein sequence ID" value="EWM22961.1"/>
    <property type="molecule type" value="Genomic_DNA"/>
</dbReference>
<evidence type="ECO:0000256" key="1">
    <source>
        <dbReference type="SAM" id="MobiDB-lite"/>
    </source>
</evidence>
<gene>
    <name evidence="2" type="ORF">Naga_100102g1</name>
</gene>
<reference evidence="2 3" key="1">
    <citation type="journal article" date="2014" name="Mol. Plant">
        <title>Chromosome Scale Genome Assembly and Transcriptome Profiling of Nannochloropsis gaditana in Nitrogen Depletion.</title>
        <authorList>
            <person name="Corteggiani Carpinelli E."/>
            <person name="Telatin A."/>
            <person name="Vitulo N."/>
            <person name="Forcato C."/>
            <person name="D'Angelo M."/>
            <person name="Schiavon R."/>
            <person name="Vezzi A."/>
            <person name="Giacometti G.M."/>
            <person name="Morosinotto T."/>
            <person name="Valle G."/>
        </authorList>
    </citation>
    <scope>NUCLEOTIDE SEQUENCE [LARGE SCALE GENOMIC DNA]</scope>
    <source>
        <strain evidence="2 3">B-31</strain>
    </source>
</reference>
<accession>W7TR63</accession>
<protein>
    <submittedName>
        <fullName evidence="2">Uncharacterized protein</fullName>
    </submittedName>
</protein>